<evidence type="ECO:0000256" key="7">
    <source>
        <dbReference type="PROSITE-ProRule" id="PRU00169"/>
    </source>
</evidence>
<comment type="domain">
    <text evidence="5">Contains a C-terminal catalytic domain, and an N-terminal region which modulates catalytic activity.</text>
</comment>
<protein>
    <recommendedName>
        <fullName evidence="5">Protein-glutamate methylesterase/protein-glutamine glutaminase</fullName>
        <ecNumber evidence="5">3.1.1.61</ecNumber>
        <ecNumber evidence="5">3.5.1.44</ecNumber>
    </recommendedName>
</protein>
<accession>A0A9D9EP32</accession>
<evidence type="ECO:0000256" key="8">
    <source>
        <dbReference type="SAM" id="MobiDB-lite"/>
    </source>
</evidence>
<organism evidence="11 12">
    <name type="scientific">Candidatus Avitreponema avistercoris</name>
    <dbReference type="NCBI Taxonomy" id="2840705"/>
    <lineage>
        <taxon>Bacteria</taxon>
        <taxon>Pseudomonadati</taxon>
        <taxon>Spirochaetota</taxon>
        <taxon>Spirochaetia</taxon>
        <taxon>Spirochaetales</taxon>
        <taxon>Candidatus Avitreponema</taxon>
    </lineage>
</organism>
<reference evidence="11" key="1">
    <citation type="submission" date="2020-10" db="EMBL/GenBank/DDBJ databases">
        <authorList>
            <person name="Gilroy R."/>
        </authorList>
    </citation>
    <scope>NUCLEOTIDE SEQUENCE</scope>
    <source>
        <strain evidence="11">B3-4054</strain>
    </source>
</reference>
<dbReference type="PIRSF" id="PIRSF000876">
    <property type="entry name" value="RR_chemtxs_CheB"/>
    <property type="match status" value="1"/>
</dbReference>
<evidence type="ECO:0000259" key="9">
    <source>
        <dbReference type="PROSITE" id="PS50110"/>
    </source>
</evidence>
<keyword evidence="3 5" id="KW-0378">Hydrolase</keyword>
<dbReference type="PROSITE" id="PS50122">
    <property type="entry name" value="CHEB"/>
    <property type="match status" value="1"/>
</dbReference>
<feature type="active site" evidence="5 6">
    <location>
        <position position="224"/>
    </location>
</feature>
<evidence type="ECO:0000256" key="6">
    <source>
        <dbReference type="PROSITE-ProRule" id="PRU00050"/>
    </source>
</evidence>
<proteinExistence type="inferred from homology"/>
<evidence type="ECO:0000256" key="4">
    <source>
        <dbReference type="ARBA" id="ARBA00048267"/>
    </source>
</evidence>
<dbReference type="Proteomes" id="UP000823616">
    <property type="component" value="Unassembled WGS sequence"/>
</dbReference>
<feature type="active site" evidence="5 6">
    <location>
        <position position="252"/>
    </location>
</feature>
<dbReference type="InterPro" id="IPR035909">
    <property type="entry name" value="CheB_C"/>
</dbReference>
<comment type="catalytic activity">
    <reaction evidence="4 5">
        <text>[protein]-L-glutamate 5-O-methyl ester + H2O = L-glutamyl-[protein] + methanol + H(+)</text>
        <dbReference type="Rhea" id="RHEA:23236"/>
        <dbReference type="Rhea" id="RHEA-COMP:10208"/>
        <dbReference type="Rhea" id="RHEA-COMP:10311"/>
        <dbReference type="ChEBI" id="CHEBI:15377"/>
        <dbReference type="ChEBI" id="CHEBI:15378"/>
        <dbReference type="ChEBI" id="CHEBI:17790"/>
        <dbReference type="ChEBI" id="CHEBI:29973"/>
        <dbReference type="ChEBI" id="CHEBI:82795"/>
        <dbReference type="EC" id="3.1.1.61"/>
    </reaction>
</comment>
<sequence length="407" mass="44301">MERDGKISVLIVDDSALMRSLIAKIVESDSRLCVMDKAMNGRFAFQRLCFSEPDVIVLDIEMPEMNGLEFLERRKKAGIEIPVVILSSIAKRGAAVTMECLEKGAADFVTKPSGSESANLHTVADRLISLLVGFGGRYRDQRLAGKTKPLPLDLLREYGALSPAEARVMMDAHPLPSAVRPETPAESAFPGETEPECAPSLETRGRLRRRAEPGKIEIIAIGISTGGPNALRTVFPKLDPLCIRQPVVVVQHMPPGFTEEFAKSLNKICPLEVREAHEGDLLKPGRILIAPGDRHLLVEKRSLAATAHLSDAPQRNGHRPSADVLFESVCREYGNHALGIIMTGMGRDGAAEMASLYEAGSRTLGQDEASSIVYGMPKAAMELGALDEQVSLEQMAETINRWAKEFG</sequence>
<keyword evidence="5 7" id="KW-0597">Phosphoprotein</keyword>
<dbReference type="PANTHER" id="PTHR42872">
    <property type="entry name" value="PROTEIN-GLUTAMATE METHYLESTERASE/PROTEIN-GLUTAMINE GLUTAMINASE"/>
    <property type="match status" value="1"/>
</dbReference>
<evidence type="ECO:0000313" key="12">
    <source>
        <dbReference type="Proteomes" id="UP000823616"/>
    </source>
</evidence>
<dbReference type="InterPro" id="IPR000673">
    <property type="entry name" value="Sig_transdc_resp-reg_Me-estase"/>
</dbReference>
<dbReference type="Gene3D" id="3.40.50.2300">
    <property type="match status" value="1"/>
</dbReference>
<dbReference type="EMBL" id="JADIMS010000153">
    <property type="protein sequence ID" value="MBO8451063.1"/>
    <property type="molecule type" value="Genomic_DNA"/>
</dbReference>
<keyword evidence="1 5" id="KW-0963">Cytoplasm</keyword>
<feature type="modified residue" description="4-aspartylphosphate" evidence="5 7">
    <location>
        <position position="59"/>
    </location>
</feature>
<dbReference type="SUPFAM" id="SSF52738">
    <property type="entry name" value="Methylesterase CheB, C-terminal domain"/>
    <property type="match status" value="1"/>
</dbReference>
<evidence type="ECO:0000313" key="11">
    <source>
        <dbReference type="EMBL" id="MBO8451063.1"/>
    </source>
</evidence>
<dbReference type="Gene3D" id="3.40.50.180">
    <property type="entry name" value="Methylesterase CheB, C-terminal domain"/>
    <property type="match status" value="1"/>
</dbReference>
<dbReference type="Pfam" id="PF00072">
    <property type="entry name" value="Response_reg"/>
    <property type="match status" value="1"/>
</dbReference>
<name>A0A9D9EP32_9SPIR</name>
<evidence type="ECO:0000256" key="5">
    <source>
        <dbReference type="HAMAP-Rule" id="MF_00099"/>
    </source>
</evidence>
<dbReference type="InterPro" id="IPR011006">
    <property type="entry name" value="CheY-like_superfamily"/>
</dbReference>
<comment type="similarity">
    <text evidence="5">Belongs to the CheB family.</text>
</comment>
<dbReference type="CDD" id="cd17541">
    <property type="entry name" value="REC_CheB-like"/>
    <property type="match status" value="1"/>
</dbReference>
<dbReference type="GO" id="GO:0005737">
    <property type="term" value="C:cytoplasm"/>
    <property type="evidence" value="ECO:0007669"/>
    <property type="project" value="UniProtKB-SubCell"/>
</dbReference>
<comment type="subcellular location">
    <subcellularLocation>
        <location evidence="5">Cytoplasm</location>
    </subcellularLocation>
</comment>
<dbReference type="EC" id="3.5.1.44" evidence="5"/>
<evidence type="ECO:0000256" key="3">
    <source>
        <dbReference type="ARBA" id="ARBA00022801"/>
    </source>
</evidence>
<feature type="region of interest" description="Disordered" evidence="8">
    <location>
        <begin position="178"/>
        <end position="200"/>
    </location>
</feature>
<comment type="catalytic activity">
    <reaction evidence="5">
        <text>L-glutaminyl-[protein] + H2O = L-glutamyl-[protein] + NH4(+)</text>
        <dbReference type="Rhea" id="RHEA:16441"/>
        <dbReference type="Rhea" id="RHEA-COMP:10207"/>
        <dbReference type="Rhea" id="RHEA-COMP:10208"/>
        <dbReference type="ChEBI" id="CHEBI:15377"/>
        <dbReference type="ChEBI" id="CHEBI:28938"/>
        <dbReference type="ChEBI" id="CHEBI:29973"/>
        <dbReference type="ChEBI" id="CHEBI:30011"/>
        <dbReference type="EC" id="3.5.1.44"/>
    </reaction>
</comment>
<dbReference type="GO" id="GO:0050568">
    <property type="term" value="F:protein-glutamine glutaminase activity"/>
    <property type="evidence" value="ECO:0007669"/>
    <property type="project" value="UniProtKB-UniRule"/>
</dbReference>
<dbReference type="PANTHER" id="PTHR42872:SF6">
    <property type="entry name" value="PROTEIN-GLUTAMATE METHYLESTERASE_PROTEIN-GLUTAMINE GLUTAMINASE"/>
    <property type="match status" value="1"/>
</dbReference>
<keyword evidence="2 5" id="KW-0145">Chemotaxis</keyword>
<dbReference type="InterPro" id="IPR001789">
    <property type="entry name" value="Sig_transdc_resp-reg_receiver"/>
</dbReference>
<comment type="function">
    <text evidence="5">Involved in chemotaxis. Part of a chemotaxis signal transduction system that modulates chemotaxis in response to various stimuli. Catalyzes the demethylation of specific methylglutamate residues introduced into the chemoreceptors (methyl-accepting chemotaxis proteins or MCP) by CheR. Also mediates the irreversible deamidation of specific glutamine residues to glutamic acid.</text>
</comment>
<dbReference type="InterPro" id="IPR008248">
    <property type="entry name" value="CheB-like"/>
</dbReference>
<comment type="PTM">
    <text evidence="5">Phosphorylated by CheA. Phosphorylation of the N-terminal regulatory domain activates the methylesterase activity.</text>
</comment>
<evidence type="ECO:0000256" key="2">
    <source>
        <dbReference type="ARBA" id="ARBA00022500"/>
    </source>
</evidence>
<gene>
    <name evidence="5" type="primary">cheB</name>
    <name evidence="11" type="ORF">IAA96_08170</name>
</gene>
<dbReference type="CDD" id="cd16432">
    <property type="entry name" value="CheB_Rec"/>
    <property type="match status" value="1"/>
</dbReference>
<feature type="domain" description="Response regulatory" evidence="9">
    <location>
        <begin position="8"/>
        <end position="126"/>
    </location>
</feature>
<dbReference type="PROSITE" id="PS50110">
    <property type="entry name" value="RESPONSE_REGULATORY"/>
    <property type="match status" value="1"/>
</dbReference>
<evidence type="ECO:0000256" key="1">
    <source>
        <dbReference type="ARBA" id="ARBA00022490"/>
    </source>
</evidence>
<dbReference type="GO" id="GO:0006935">
    <property type="term" value="P:chemotaxis"/>
    <property type="evidence" value="ECO:0007669"/>
    <property type="project" value="UniProtKB-UniRule"/>
</dbReference>
<reference evidence="11" key="2">
    <citation type="journal article" date="2021" name="PeerJ">
        <title>Extensive microbial diversity within the chicken gut microbiome revealed by metagenomics and culture.</title>
        <authorList>
            <person name="Gilroy R."/>
            <person name="Ravi A."/>
            <person name="Getino M."/>
            <person name="Pursley I."/>
            <person name="Horton D.L."/>
            <person name="Alikhan N.F."/>
            <person name="Baker D."/>
            <person name="Gharbi K."/>
            <person name="Hall N."/>
            <person name="Watson M."/>
            <person name="Adriaenssens E.M."/>
            <person name="Foster-Nyarko E."/>
            <person name="Jarju S."/>
            <person name="Secka A."/>
            <person name="Antonio M."/>
            <person name="Oren A."/>
            <person name="Chaudhuri R.R."/>
            <person name="La Ragione R."/>
            <person name="Hildebrand F."/>
            <person name="Pallen M.J."/>
        </authorList>
    </citation>
    <scope>NUCLEOTIDE SEQUENCE</scope>
    <source>
        <strain evidence="11">B3-4054</strain>
    </source>
</reference>
<comment type="caution">
    <text evidence="11">The sequence shown here is derived from an EMBL/GenBank/DDBJ whole genome shotgun (WGS) entry which is preliminary data.</text>
</comment>
<dbReference type="Pfam" id="PF01339">
    <property type="entry name" value="CheB_methylest"/>
    <property type="match status" value="1"/>
</dbReference>
<evidence type="ECO:0000259" key="10">
    <source>
        <dbReference type="PROSITE" id="PS50122"/>
    </source>
</evidence>
<dbReference type="GO" id="GO:0008984">
    <property type="term" value="F:protein-glutamate methylesterase activity"/>
    <property type="evidence" value="ECO:0007669"/>
    <property type="project" value="UniProtKB-UniRule"/>
</dbReference>
<dbReference type="EC" id="3.1.1.61" evidence="5"/>
<feature type="domain" description="CheB-type methylesterase" evidence="10">
    <location>
        <begin position="213"/>
        <end position="406"/>
    </location>
</feature>
<dbReference type="GO" id="GO:0000156">
    <property type="term" value="F:phosphorelay response regulator activity"/>
    <property type="evidence" value="ECO:0007669"/>
    <property type="project" value="InterPro"/>
</dbReference>
<dbReference type="NCBIfam" id="NF001965">
    <property type="entry name" value="PRK00742.1"/>
    <property type="match status" value="1"/>
</dbReference>
<feature type="active site" evidence="5 6">
    <location>
        <position position="348"/>
    </location>
</feature>
<dbReference type="AlphaFoldDB" id="A0A9D9EP32"/>
<dbReference type="SUPFAM" id="SSF52172">
    <property type="entry name" value="CheY-like"/>
    <property type="match status" value="1"/>
</dbReference>
<dbReference type="HAMAP" id="MF_00099">
    <property type="entry name" value="CheB_chemtxs"/>
    <property type="match status" value="1"/>
</dbReference>
<dbReference type="SMART" id="SM00448">
    <property type="entry name" value="REC"/>
    <property type="match status" value="1"/>
</dbReference>